<sequence>MTASAGATARVLRQFEPATDPKAGAPRPADAPRPRLRVVRAPATGRSRVPFVALCVAIVAGALVTALLLNIQMARDSFERNTLNAQLAQTAQDTQDLTSRLDAASAPSALARTARSLGMVPGAGQGFLRLSDGKVIATPEVAGAKG</sequence>
<keyword evidence="4" id="KW-1185">Reference proteome</keyword>
<feature type="region of interest" description="Disordered" evidence="1">
    <location>
        <begin position="1"/>
        <end position="34"/>
    </location>
</feature>
<proteinExistence type="predicted"/>
<dbReference type="Proteomes" id="UP000326702">
    <property type="component" value="Chromosome"/>
</dbReference>
<dbReference type="KEGG" id="lxl:KDY119_01497"/>
<evidence type="ECO:0000256" key="1">
    <source>
        <dbReference type="SAM" id="MobiDB-lite"/>
    </source>
</evidence>
<keyword evidence="2" id="KW-0812">Transmembrane</keyword>
<dbReference type="AlphaFoldDB" id="A0A5P9Q976"/>
<evidence type="ECO:0000313" key="3">
    <source>
        <dbReference type="EMBL" id="QFU97991.1"/>
    </source>
</evidence>
<accession>A0A5P9Q976</accession>
<evidence type="ECO:0008006" key="5">
    <source>
        <dbReference type="Google" id="ProtNLM"/>
    </source>
</evidence>
<gene>
    <name evidence="3" type="ORF">KDY119_01497</name>
</gene>
<evidence type="ECO:0000313" key="4">
    <source>
        <dbReference type="Proteomes" id="UP000326702"/>
    </source>
</evidence>
<dbReference type="EMBL" id="CP045529">
    <property type="protein sequence ID" value="QFU97991.1"/>
    <property type="molecule type" value="Genomic_DNA"/>
</dbReference>
<protein>
    <recommendedName>
        <fullName evidence="5">Cell division protein FtsL</fullName>
    </recommendedName>
</protein>
<keyword evidence="2" id="KW-0472">Membrane</keyword>
<evidence type="ECO:0000256" key="2">
    <source>
        <dbReference type="SAM" id="Phobius"/>
    </source>
</evidence>
<reference evidence="3 4" key="1">
    <citation type="submission" date="2019-10" db="EMBL/GenBank/DDBJ databases">
        <title>Genome sequence of Luteimicrobium xylanilyticum HY-24.</title>
        <authorList>
            <person name="Kim D.Y."/>
            <person name="Park H.-Y."/>
        </authorList>
    </citation>
    <scope>NUCLEOTIDE SEQUENCE [LARGE SCALE GENOMIC DNA]</scope>
    <source>
        <strain evidence="3 4">HY-24</strain>
    </source>
</reference>
<name>A0A5P9Q976_9MICO</name>
<keyword evidence="2" id="KW-1133">Transmembrane helix</keyword>
<feature type="transmembrane region" description="Helical" evidence="2">
    <location>
        <begin position="51"/>
        <end position="71"/>
    </location>
</feature>
<dbReference type="RefSeq" id="WP_227994559.1">
    <property type="nucleotide sequence ID" value="NZ_BAABIH010000035.1"/>
</dbReference>
<organism evidence="3 4">
    <name type="scientific">Luteimicrobium xylanilyticum</name>
    <dbReference type="NCBI Taxonomy" id="1133546"/>
    <lineage>
        <taxon>Bacteria</taxon>
        <taxon>Bacillati</taxon>
        <taxon>Actinomycetota</taxon>
        <taxon>Actinomycetes</taxon>
        <taxon>Micrococcales</taxon>
        <taxon>Luteimicrobium</taxon>
    </lineage>
</organism>